<organism evidence="7 8">
    <name type="scientific">Paenibacillus lautus</name>
    <name type="common">Bacillus lautus</name>
    <dbReference type="NCBI Taxonomy" id="1401"/>
    <lineage>
        <taxon>Bacteria</taxon>
        <taxon>Bacillati</taxon>
        <taxon>Bacillota</taxon>
        <taxon>Bacilli</taxon>
        <taxon>Bacillales</taxon>
        <taxon>Paenibacillaceae</taxon>
        <taxon>Paenibacillus</taxon>
    </lineage>
</organism>
<dbReference type="InterPro" id="IPR019819">
    <property type="entry name" value="Carboxylesterase_B_CS"/>
</dbReference>
<dbReference type="InterPro" id="IPR000997">
    <property type="entry name" value="Cholinesterase"/>
</dbReference>
<evidence type="ECO:0000256" key="4">
    <source>
        <dbReference type="PIRSR" id="PIRSR600997-1"/>
    </source>
</evidence>
<feature type="domain" description="Carboxylesterase type B" evidence="6">
    <location>
        <begin position="3"/>
        <end position="472"/>
    </location>
</feature>
<evidence type="ECO:0000256" key="5">
    <source>
        <dbReference type="RuleBase" id="RU361235"/>
    </source>
</evidence>
<evidence type="ECO:0000256" key="2">
    <source>
        <dbReference type="ARBA" id="ARBA00022801"/>
    </source>
</evidence>
<dbReference type="RefSeq" id="WP_119850062.1">
    <property type="nucleotide sequence ID" value="NZ_CP032412.1"/>
</dbReference>
<sequence length="487" mass="53496">MSELVVQTKDGRIQGLTENGVRVWKGIPYAKPPVGPLRFRAPVPPDSWDGIRETTAFSPMCLQPLESTSSMLGGGVTKTVSEDCLYLNVWAPRNMPAEPLPVMVWIHGGAFVTGSGSLPSYNGAPFVLRGDVIVVTINYRLGPLGFLHLSHYGEVYSSNTGLLDQIAALEWVRDNIAAFGGDPERVTVFGESAGSMSIAALLAMPAAKGLFHRAIMESGAAQVMVPEQARMITAGLLKELDITPDNIHQLDFLPGESIFEAGERLKKQIGPGVNMIFQPVLDPDTLPHDPLQAIQSGWAKDVPILIGTNLDEGALFFRPDMPLVKEDVLVRTVEMMTGIEDAAPITKEYPYSIDGHAQIMTDLYFWRSALQFASAQSKHAPVWMYRFDWTLPDHPVLGKAMHALEIPFVFNTLALFENIGVQVDATTQALSDRIQDAWIAFARSGSPDTEALPWPAYDPALRSTMIFNNDSRIIEDPDAEKRNMLQL</sequence>
<dbReference type="InterPro" id="IPR050654">
    <property type="entry name" value="AChE-related_enzymes"/>
</dbReference>
<accession>A0A385TYV9</accession>
<dbReference type="PANTHER" id="PTHR43918">
    <property type="entry name" value="ACETYLCHOLINESTERASE"/>
    <property type="match status" value="1"/>
</dbReference>
<dbReference type="Gene3D" id="3.40.50.1820">
    <property type="entry name" value="alpha/beta hydrolase"/>
    <property type="match status" value="1"/>
</dbReference>
<evidence type="ECO:0000256" key="1">
    <source>
        <dbReference type="ARBA" id="ARBA00005964"/>
    </source>
</evidence>
<dbReference type="SUPFAM" id="SSF53474">
    <property type="entry name" value="alpha/beta-Hydrolases"/>
    <property type="match status" value="1"/>
</dbReference>
<feature type="active site" description="Acyl-ester intermediate" evidence="4">
    <location>
        <position position="192"/>
    </location>
</feature>
<evidence type="ECO:0000313" key="7">
    <source>
        <dbReference type="EMBL" id="AYB46475.1"/>
    </source>
</evidence>
<gene>
    <name evidence="7" type="ORF">D5F53_25630</name>
</gene>
<keyword evidence="3" id="KW-1015">Disulfide bond</keyword>
<dbReference type="AlphaFoldDB" id="A0A385TYV9"/>
<keyword evidence="2 5" id="KW-0378">Hydrolase</keyword>
<dbReference type="PROSITE" id="PS00941">
    <property type="entry name" value="CARBOXYLESTERASE_B_2"/>
    <property type="match status" value="1"/>
</dbReference>
<evidence type="ECO:0000313" key="8">
    <source>
        <dbReference type="Proteomes" id="UP000266552"/>
    </source>
</evidence>
<dbReference type="EC" id="3.1.1.-" evidence="5"/>
<feature type="active site" description="Charge relay system" evidence="4">
    <location>
        <position position="402"/>
    </location>
</feature>
<feature type="active site" description="Charge relay system" evidence="4">
    <location>
        <position position="312"/>
    </location>
</feature>
<dbReference type="InterPro" id="IPR029058">
    <property type="entry name" value="AB_hydrolase_fold"/>
</dbReference>
<dbReference type="KEGG" id="plw:D5F53_25630"/>
<dbReference type="PROSITE" id="PS00122">
    <property type="entry name" value="CARBOXYLESTERASE_B_1"/>
    <property type="match status" value="1"/>
</dbReference>
<dbReference type="Proteomes" id="UP000266552">
    <property type="component" value="Chromosome"/>
</dbReference>
<dbReference type="GO" id="GO:0004104">
    <property type="term" value="F:cholinesterase activity"/>
    <property type="evidence" value="ECO:0007669"/>
    <property type="project" value="InterPro"/>
</dbReference>
<keyword evidence="8" id="KW-1185">Reference proteome</keyword>
<proteinExistence type="inferred from homology"/>
<dbReference type="EMBL" id="CP032412">
    <property type="protein sequence ID" value="AYB46475.1"/>
    <property type="molecule type" value="Genomic_DNA"/>
</dbReference>
<comment type="similarity">
    <text evidence="1 5">Belongs to the type-B carboxylesterase/lipase family.</text>
</comment>
<reference evidence="7 8" key="1">
    <citation type="submission" date="2018-09" db="EMBL/GenBank/DDBJ databases">
        <title>Genome Sequence of Paenibacillus lautus Strain E7593-69, Azo Dye-Degrading Bacteria, Isolated from Commercial Tattoo Inks.</title>
        <authorList>
            <person name="Nho S.W."/>
            <person name="Kim S.-J."/>
            <person name="Kweon O."/>
            <person name="Cerniglia C.E."/>
        </authorList>
    </citation>
    <scope>NUCLEOTIDE SEQUENCE [LARGE SCALE GENOMIC DNA]</scope>
    <source>
        <strain evidence="7 8">E7593-69</strain>
    </source>
</reference>
<evidence type="ECO:0000256" key="3">
    <source>
        <dbReference type="ARBA" id="ARBA00023157"/>
    </source>
</evidence>
<dbReference type="Pfam" id="PF00135">
    <property type="entry name" value="COesterase"/>
    <property type="match status" value="1"/>
</dbReference>
<dbReference type="InterPro" id="IPR002018">
    <property type="entry name" value="CarbesteraseB"/>
</dbReference>
<dbReference type="PRINTS" id="PR00878">
    <property type="entry name" value="CHOLNESTRASE"/>
</dbReference>
<protein>
    <recommendedName>
        <fullName evidence="5">Carboxylic ester hydrolase</fullName>
        <ecNumber evidence="5">3.1.1.-</ecNumber>
    </recommendedName>
</protein>
<dbReference type="InterPro" id="IPR019826">
    <property type="entry name" value="Carboxylesterase_B_AS"/>
</dbReference>
<name>A0A385TYV9_PAELA</name>
<dbReference type="PANTHER" id="PTHR43918:SF4">
    <property type="entry name" value="CARBOXYLIC ESTER HYDROLASE"/>
    <property type="match status" value="1"/>
</dbReference>
<evidence type="ECO:0000259" key="6">
    <source>
        <dbReference type="Pfam" id="PF00135"/>
    </source>
</evidence>